<accession>A0A223LF18</accession>
<dbReference type="KEGG" id="vg:40089449"/>
<sequence length="156" mass="17842">MKTNLTAQRIVVTGAQRVGAFEFDAGKFLDVKFTFAPGKNRESISKPGIYVIVKDGVAVARTFVGQQEKCVGFNETISRVISCCWKYTDGLPRKIYRSVTGQNKTHTVYHIPMSLVPRLLNMQQLELFEDNTTKYQSLTAVSRQLFKVYNFEYQKR</sequence>
<keyword evidence="2" id="KW-1185">Reference proteome</keyword>
<dbReference type="RefSeq" id="YP_009613079.1">
    <property type="nucleotide sequence ID" value="NC_042019.1"/>
</dbReference>
<dbReference type="Proteomes" id="UP000221110">
    <property type="component" value="Segment"/>
</dbReference>
<dbReference type="EMBL" id="MF479730">
    <property type="protein sequence ID" value="ASU00628.1"/>
    <property type="molecule type" value="Genomic_DNA"/>
</dbReference>
<proteinExistence type="predicted"/>
<dbReference type="GeneID" id="40089449"/>
<protein>
    <submittedName>
        <fullName evidence="1">Host nucleoid disrupting protein</fullName>
    </submittedName>
</protein>
<reference evidence="1 2" key="1">
    <citation type="submission" date="2017-07" db="EMBL/GenBank/DDBJ databases">
        <title>In vitro design and evaluation of phage cocktails against multidrug-resistant Aeromonas salmonicida.</title>
        <authorList>
            <person name="Chen L."/>
            <person name="Yuan S."/>
            <person name="Ma Y."/>
        </authorList>
    </citation>
    <scope>NUCLEOTIDE SEQUENCE [LARGE SCALE GENOMIC DNA]</scope>
</reference>
<name>A0A223LF18_9CAUD</name>
<organism evidence="1 2">
    <name type="scientific">Aeromonas phage AS-gz</name>
    <dbReference type="NCBI Taxonomy" id="2026082"/>
    <lineage>
        <taxon>Viruses</taxon>
        <taxon>Duplodnaviria</taxon>
        <taxon>Heunggongvirae</taxon>
        <taxon>Uroviricota</taxon>
        <taxon>Caudoviricetes</taxon>
        <taxon>Pantevenvirales</taxon>
        <taxon>Straboviridae</taxon>
        <taxon>Tulanevirus</taxon>
        <taxon>Tulanevirus asgz</taxon>
    </lineage>
</organism>
<evidence type="ECO:0000313" key="2">
    <source>
        <dbReference type="Proteomes" id="UP000221110"/>
    </source>
</evidence>
<evidence type="ECO:0000313" key="1">
    <source>
        <dbReference type="EMBL" id="ASU00628.1"/>
    </source>
</evidence>